<dbReference type="AlphaFoldDB" id="Q7F2K8"/>
<feature type="region of interest" description="Disordered" evidence="1">
    <location>
        <begin position="1"/>
        <end position="72"/>
    </location>
</feature>
<proteinExistence type="predicted"/>
<dbReference type="EMBL" id="AP003566">
    <property type="protein sequence ID" value="BAB86532.1"/>
    <property type="molecule type" value="Genomic_DNA"/>
</dbReference>
<name>Q7F2K8_ORYSJ</name>
<feature type="compositionally biased region" description="Basic and acidic residues" evidence="1">
    <location>
        <begin position="57"/>
        <end position="72"/>
    </location>
</feature>
<gene>
    <name evidence="2" type="primary">OSJNBb0008G24.1</name>
</gene>
<organism evidence="2">
    <name type="scientific">Oryza sativa subsp. japonica</name>
    <name type="common">Rice</name>
    <dbReference type="NCBI Taxonomy" id="39947"/>
    <lineage>
        <taxon>Eukaryota</taxon>
        <taxon>Viridiplantae</taxon>
        <taxon>Streptophyta</taxon>
        <taxon>Embryophyta</taxon>
        <taxon>Tracheophyta</taxon>
        <taxon>Spermatophyta</taxon>
        <taxon>Magnoliopsida</taxon>
        <taxon>Liliopsida</taxon>
        <taxon>Poales</taxon>
        <taxon>Poaceae</taxon>
        <taxon>BOP clade</taxon>
        <taxon>Oryzoideae</taxon>
        <taxon>Oryzeae</taxon>
        <taxon>Oryzinae</taxon>
        <taxon>Oryza</taxon>
        <taxon>Oryza sativa</taxon>
    </lineage>
</organism>
<reference evidence="2" key="1">
    <citation type="submission" date="2001-05" db="EMBL/GenBank/DDBJ databases">
        <title>Oryza sativa (japonica cultivar-group) genomic DNA, chromosome 1, BAC clone:OSJNBb0008G24.</title>
        <authorList>
            <person name="Sasaki T."/>
            <person name="Matsumoto T."/>
            <person name="Yamamoto K."/>
        </authorList>
    </citation>
    <scope>NUCLEOTIDE SEQUENCE</scope>
</reference>
<protein>
    <submittedName>
        <fullName evidence="2">OSJNBb0008G24.1 protein</fullName>
    </submittedName>
</protein>
<evidence type="ECO:0000313" key="2">
    <source>
        <dbReference type="EMBL" id="BAB86532.1"/>
    </source>
</evidence>
<accession>Q7F2K8</accession>
<sequence>MAKQISQAGVFDFFVNNNDPSEREGGGEGAASPRSPATVNSLHLPPASLAKVAARLSPKEMEKRERGEKRKE</sequence>
<evidence type="ECO:0000256" key="1">
    <source>
        <dbReference type="SAM" id="MobiDB-lite"/>
    </source>
</evidence>